<dbReference type="VEuPathDB" id="FungiDB:H257_06029"/>
<dbReference type="PROSITE" id="PS51144">
    <property type="entry name" value="ALPHA_CA_2"/>
    <property type="match status" value="1"/>
</dbReference>
<reference evidence="14 15" key="1">
    <citation type="submission" date="2018-08" db="EMBL/GenBank/DDBJ databases">
        <title>Aphanomyces genome sequencing and annotation.</title>
        <authorList>
            <person name="Minardi D."/>
            <person name="Oidtmann B."/>
            <person name="Van Der Giezen M."/>
            <person name="Studholme D.J."/>
        </authorList>
    </citation>
    <scope>NUCLEOTIDE SEQUENCE [LARGE SCALE GENOMIC DNA]</scope>
    <source>
        <strain evidence="12 15">197901</strain>
        <strain evidence="10 17">D2</strain>
        <strain evidence="13 19">FDL457</strain>
        <strain evidence="9 14">Kv</strain>
        <strain evidence="11 18">Si</strain>
        <strain evidence="8 16">Yx</strain>
    </source>
</reference>
<dbReference type="InterPro" id="IPR001148">
    <property type="entry name" value="CA_dom"/>
</dbReference>
<dbReference type="Proteomes" id="UP000266239">
    <property type="component" value="Unassembled WGS sequence"/>
</dbReference>
<keyword evidence="4" id="KW-0862">Zinc</keyword>
<evidence type="ECO:0000256" key="2">
    <source>
        <dbReference type="ARBA" id="ARBA00012925"/>
    </source>
</evidence>
<dbReference type="EMBL" id="QUSZ01007456">
    <property type="protein sequence ID" value="RHY02528.1"/>
    <property type="molecule type" value="Genomic_DNA"/>
</dbReference>
<dbReference type="InterPro" id="IPR036398">
    <property type="entry name" value="CA_dom_sf"/>
</dbReference>
<dbReference type="Proteomes" id="UP000265427">
    <property type="component" value="Unassembled WGS sequence"/>
</dbReference>
<evidence type="ECO:0000256" key="6">
    <source>
        <dbReference type="ARBA" id="ARBA00048348"/>
    </source>
</evidence>
<name>A0A397DKA3_APHAT</name>
<dbReference type="Proteomes" id="UP000283543">
    <property type="component" value="Unassembled WGS sequence"/>
</dbReference>
<feature type="domain" description="Alpha-carbonic anhydrase" evidence="7">
    <location>
        <begin position="1"/>
        <end position="230"/>
    </location>
</feature>
<dbReference type="Proteomes" id="UP000286510">
    <property type="component" value="Unassembled WGS sequence"/>
</dbReference>
<evidence type="ECO:0000256" key="5">
    <source>
        <dbReference type="ARBA" id="ARBA00023239"/>
    </source>
</evidence>
<evidence type="ECO:0000313" key="10">
    <source>
        <dbReference type="EMBL" id="RHY63781.1"/>
    </source>
</evidence>
<evidence type="ECO:0000313" key="12">
    <source>
        <dbReference type="EMBL" id="RHZ10755.1"/>
    </source>
</evidence>
<comment type="caution">
    <text evidence="10">The sequence shown here is derived from an EMBL/GenBank/DDBJ whole genome shotgun (WGS) entry which is preliminary data.</text>
</comment>
<dbReference type="EMBL" id="QUTF01011296">
    <property type="protein sequence ID" value="RHZ29169.1"/>
    <property type="molecule type" value="Genomic_DNA"/>
</dbReference>
<dbReference type="InterPro" id="IPR041891">
    <property type="entry name" value="Alpha_CA_prokaryot-like"/>
</dbReference>
<comment type="catalytic activity">
    <reaction evidence="6">
        <text>hydrogencarbonate + H(+) = CO2 + H2O</text>
        <dbReference type="Rhea" id="RHEA:10748"/>
        <dbReference type="ChEBI" id="CHEBI:15377"/>
        <dbReference type="ChEBI" id="CHEBI:15378"/>
        <dbReference type="ChEBI" id="CHEBI:16526"/>
        <dbReference type="ChEBI" id="CHEBI:17544"/>
        <dbReference type="EC" id="4.2.1.1"/>
    </reaction>
</comment>
<evidence type="ECO:0000313" key="19">
    <source>
        <dbReference type="Proteomes" id="UP000286510"/>
    </source>
</evidence>
<dbReference type="AlphaFoldDB" id="A0A397DKA3"/>
<dbReference type="SMART" id="SM01057">
    <property type="entry name" value="Carb_anhydrase"/>
    <property type="match status" value="1"/>
</dbReference>
<evidence type="ECO:0000313" key="15">
    <source>
        <dbReference type="Proteomes" id="UP000266196"/>
    </source>
</evidence>
<dbReference type="EMBL" id="QUTE01011155">
    <property type="protein sequence ID" value="RHZ10755.1"/>
    <property type="molecule type" value="Genomic_DNA"/>
</dbReference>
<dbReference type="GO" id="GO:0008270">
    <property type="term" value="F:zinc ion binding"/>
    <property type="evidence" value="ECO:0007669"/>
    <property type="project" value="InterPro"/>
</dbReference>
<dbReference type="PANTHER" id="PTHR18952:SF265">
    <property type="entry name" value="CARBONIC ANHYDRASE"/>
    <property type="match status" value="1"/>
</dbReference>
<sequence>MVITTGFRCHHYYINNMTQQSPIDIDPHAVKEIIMDDYSGHIDLTLGTGPGRFEHGYTNFKVNWSGDATTVLKLRDGREFRPIQFHFHTPSEHTLQGHHFPFCMHLVHQSTDGNLAVVGVFFQVGHDESPFLKQFWNVLPELDPHGVDVTVDNISFDDLYIASAITDEAFYRYQGSLTTPPYTEHVEWILVKDPRTMSKAQLQHFIDILPGGSNARELQPIQDAAGQLLFCCDA</sequence>
<evidence type="ECO:0000256" key="4">
    <source>
        <dbReference type="ARBA" id="ARBA00022833"/>
    </source>
</evidence>
<dbReference type="GO" id="GO:0004089">
    <property type="term" value="F:carbonate dehydratase activity"/>
    <property type="evidence" value="ECO:0007669"/>
    <property type="project" value="UniProtKB-EC"/>
</dbReference>
<dbReference type="InterPro" id="IPR023561">
    <property type="entry name" value="Carbonic_anhydrase_a-class"/>
</dbReference>
<dbReference type="EMBL" id="QUTB01002296">
    <property type="protein sequence ID" value="RHY73209.1"/>
    <property type="molecule type" value="Genomic_DNA"/>
</dbReference>
<organism evidence="10 17">
    <name type="scientific">Aphanomyces astaci</name>
    <name type="common">Crayfish plague agent</name>
    <dbReference type="NCBI Taxonomy" id="112090"/>
    <lineage>
        <taxon>Eukaryota</taxon>
        <taxon>Sar</taxon>
        <taxon>Stramenopiles</taxon>
        <taxon>Oomycota</taxon>
        <taxon>Saprolegniomycetes</taxon>
        <taxon>Saprolegniales</taxon>
        <taxon>Verrucalvaceae</taxon>
        <taxon>Aphanomyces</taxon>
    </lineage>
</organism>
<evidence type="ECO:0000313" key="13">
    <source>
        <dbReference type="EMBL" id="RHZ29169.1"/>
    </source>
</evidence>
<comment type="similarity">
    <text evidence="1">Belongs to the alpha-carbonic anhydrase family.</text>
</comment>
<dbReference type="PANTHER" id="PTHR18952">
    <property type="entry name" value="CARBONIC ANHYDRASE"/>
    <property type="match status" value="1"/>
</dbReference>
<evidence type="ECO:0000256" key="3">
    <source>
        <dbReference type="ARBA" id="ARBA00022723"/>
    </source>
</evidence>
<evidence type="ECO:0000256" key="1">
    <source>
        <dbReference type="ARBA" id="ARBA00010718"/>
    </source>
</evidence>
<evidence type="ECO:0000313" key="9">
    <source>
        <dbReference type="EMBL" id="RHY02528.1"/>
    </source>
</evidence>
<evidence type="ECO:0000313" key="8">
    <source>
        <dbReference type="EMBL" id="RHX98997.1"/>
    </source>
</evidence>
<accession>A0A397DKA3</accession>
<evidence type="ECO:0000259" key="7">
    <source>
        <dbReference type="PROSITE" id="PS51144"/>
    </source>
</evidence>
<dbReference type="Proteomes" id="UP000266643">
    <property type="component" value="Unassembled WGS sequence"/>
</dbReference>
<dbReference type="EMBL" id="QUTA01010945">
    <property type="protein sequence ID" value="RHX98997.1"/>
    <property type="molecule type" value="Genomic_DNA"/>
</dbReference>
<dbReference type="CDD" id="cd03124">
    <property type="entry name" value="alpha_CA_prokaryotic_like"/>
    <property type="match status" value="1"/>
</dbReference>
<dbReference type="Proteomes" id="UP000266196">
    <property type="component" value="Unassembled WGS sequence"/>
</dbReference>
<evidence type="ECO:0000313" key="18">
    <source>
        <dbReference type="Proteomes" id="UP000283543"/>
    </source>
</evidence>
<proteinExistence type="inferred from homology"/>
<protein>
    <recommendedName>
        <fullName evidence="2">carbonic anhydrase</fullName>
        <ecNumber evidence="2">4.2.1.1</ecNumber>
    </recommendedName>
</protein>
<dbReference type="SUPFAM" id="SSF51069">
    <property type="entry name" value="Carbonic anhydrase"/>
    <property type="match status" value="1"/>
</dbReference>
<keyword evidence="3" id="KW-0479">Metal-binding</keyword>
<gene>
    <name evidence="8" type="ORF">DYB25_006354</name>
    <name evidence="13" type="ORF">DYB26_008266</name>
    <name evidence="10" type="ORF">DYB30_007366</name>
    <name evidence="12" type="ORF">DYB31_009999</name>
    <name evidence="11" type="ORF">DYB34_005153</name>
    <name evidence="9" type="ORF">DYB36_011016</name>
</gene>
<keyword evidence="5" id="KW-0456">Lyase</keyword>
<evidence type="ECO:0000313" key="17">
    <source>
        <dbReference type="Proteomes" id="UP000266643"/>
    </source>
</evidence>
<evidence type="ECO:0000313" key="14">
    <source>
        <dbReference type="Proteomes" id="UP000265427"/>
    </source>
</evidence>
<dbReference type="Pfam" id="PF00194">
    <property type="entry name" value="Carb_anhydrase"/>
    <property type="match status" value="1"/>
</dbReference>
<dbReference type="EMBL" id="QUTD01005151">
    <property type="protein sequence ID" value="RHY63781.1"/>
    <property type="molecule type" value="Genomic_DNA"/>
</dbReference>
<dbReference type="EC" id="4.2.1.1" evidence="2"/>
<dbReference type="Gene3D" id="3.10.200.10">
    <property type="entry name" value="Alpha carbonic anhydrase"/>
    <property type="match status" value="1"/>
</dbReference>
<evidence type="ECO:0000313" key="16">
    <source>
        <dbReference type="Proteomes" id="UP000266239"/>
    </source>
</evidence>
<evidence type="ECO:0000313" key="11">
    <source>
        <dbReference type="EMBL" id="RHY73209.1"/>
    </source>
</evidence>